<keyword evidence="3" id="KW-0175">Coiled coil</keyword>
<evidence type="ECO:0000256" key="5">
    <source>
        <dbReference type="SAM" id="Phobius"/>
    </source>
</evidence>
<feature type="compositionally biased region" description="Polar residues" evidence="4">
    <location>
        <begin position="327"/>
        <end position="336"/>
    </location>
</feature>
<sequence length="821" mass="90242">MVVVTVGGGGGGGGGGWGTWEELVLGGAVLRHGGAAWAAVADELRTRSPCAFSPEECEAKFAEIQLRYSACNAWFEELRKQRVAELKRELEKSENSIGSLQSVIQSLSNSKHSDGSSECRTSHTESCSHSENTADTSSGKEASRDRSSAASFTEEASNSQKAQQVQQCDTDSVQANNPSPDESYPQDQVEKRKRVRYKKMIRRHMDFRTLHSKIKNGAISSTKELLRDILIFVNNVIAFYPKATLEHMAAVELRDLSCKIVKQGASLLLKICGETGTAGASAVKKNARGQQLGLPGPGDARGGKVSSREATAKEGEGKSSRNDASLAANQKTTQRNEPAKKRGVAAAAPPVPSLPRRPPASSSRRVARGASSTAHCALGSEASLPPAAASSPAPAAAVIPLSSSPPVESTGVLSWIGSDRAFGCSCLQLGKDLLGRPRCRENGKGSDSCPKMKLRLHLLVLCVIIIFLVYNMANFQHKQTSLEAKSRPFDTVTVSDRAAVKVSKKPVARIGCLPDGIVESNSDVELKPLWLTTSAQSQKKSKQNDRSLIAIAAGINQKKSVDAIMKKFLPENFTAILFHYDGNVNGWNDLPWSKSVIHIAACNQTKWWFAKRFLHPAVVSMYKYIFLWDEDLEVDNFNPRRYLNIVKSEGLEISQPGLDSKLSEIHHRITVRKKTGSFHRRVSRANKECSREGPPCSGWVEGMAPVFSKSAWQCVWHLIQNDLIHGWGIDYKFGYCAQGDRTKNIGVVDSEFIVHRGVQTLGGSTIAKGRPAGLDMRTKIRRKSRSELRDFQKRWDRATREDRAWVDPFTRSRRRRRNRTP</sequence>
<dbReference type="OrthoDB" id="1742084at2759"/>
<feature type="compositionally biased region" description="Polar residues" evidence="4">
    <location>
        <begin position="129"/>
        <end position="140"/>
    </location>
</feature>
<feature type="region of interest" description="Disordered" evidence="4">
    <location>
        <begin position="106"/>
        <end position="192"/>
    </location>
</feature>
<dbReference type="Pfam" id="PF00439">
    <property type="entry name" value="Bromodomain"/>
    <property type="match status" value="1"/>
</dbReference>
<dbReference type="Gene3D" id="1.20.920.10">
    <property type="entry name" value="Bromodomain-like"/>
    <property type="match status" value="1"/>
</dbReference>
<dbReference type="STRING" id="4540.A0A3L6TDN1"/>
<evidence type="ECO:0000256" key="3">
    <source>
        <dbReference type="SAM" id="Coils"/>
    </source>
</evidence>
<dbReference type="CDD" id="cd04369">
    <property type="entry name" value="Bromodomain"/>
    <property type="match status" value="1"/>
</dbReference>
<feature type="region of interest" description="Disordered" evidence="4">
    <location>
        <begin position="288"/>
        <end position="372"/>
    </location>
</feature>
<comment type="caution">
    <text evidence="7">The sequence shown here is derived from an EMBL/GenBank/DDBJ whole genome shotgun (WGS) entry which is preliminary data.</text>
</comment>
<feature type="domain" description="Bromo" evidence="6">
    <location>
        <begin position="189"/>
        <end position="247"/>
    </location>
</feature>
<dbReference type="SUPFAM" id="SSF47370">
    <property type="entry name" value="Bromodomain"/>
    <property type="match status" value="1"/>
</dbReference>
<feature type="compositionally biased region" description="Pro residues" evidence="4">
    <location>
        <begin position="349"/>
        <end position="358"/>
    </location>
</feature>
<feature type="transmembrane region" description="Helical" evidence="5">
    <location>
        <begin position="454"/>
        <end position="473"/>
    </location>
</feature>
<feature type="compositionally biased region" description="Low complexity" evidence="4">
    <location>
        <begin position="359"/>
        <end position="372"/>
    </location>
</feature>
<dbReference type="Pfam" id="PF05212">
    <property type="entry name" value="DUF707"/>
    <property type="match status" value="1"/>
</dbReference>
<evidence type="ECO:0000259" key="6">
    <source>
        <dbReference type="PROSITE" id="PS50014"/>
    </source>
</evidence>
<dbReference type="Proteomes" id="UP000275267">
    <property type="component" value="Unassembled WGS sequence"/>
</dbReference>
<keyword evidence="5" id="KW-0812">Transmembrane</keyword>
<dbReference type="EMBL" id="PQIB02000002">
    <property type="protein sequence ID" value="RLN36282.1"/>
    <property type="molecule type" value="Genomic_DNA"/>
</dbReference>
<evidence type="ECO:0000313" key="7">
    <source>
        <dbReference type="EMBL" id="RLN36282.1"/>
    </source>
</evidence>
<protein>
    <recommendedName>
        <fullName evidence="6">Bromo domain-containing protein</fullName>
    </recommendedName>
</protein>
<feature type="coiled-coil region" evidence="3">
    <location>
        <begin position="76"/>
        <end position="103"/>
    </location>
</feature>
<evidence type="ECO:0000256" key="4">
    <source>
        <dbReference type="SAM" id="MobiDB-lite"/>
    </source>
</evidence>
<organism evidence="7 8">
    <name type="scientific">Panicum miliaceum</name>
    <name type="common">Proso millet</name>
    <name type="synonym">Broomcorn millet</name>
    <dbReference type="NCBI Taxonomy" id="4540"/>
    <lineage>
        <taxon>Eukaryota</taxon>
        <taxon>Viridiplantae</taxon>
        <taxon>Streptophyta</taxon>
        <taxon>Embryophyta</taxon>
        <taxon>Tracheophyta</taxon>
        <taxon>Spermatophyta</taxon>
        <taxon>Magnoliopsida</taxon>
        <taxon>Liliopsida</taxon>
        <taxon>Poales</taxon>
        <taxon>Poaceae</taxon>
        <taxon>PACMAD clade</taxon>
        <taxon>Panicoideae</taxon>
        <taxon>Panicodae</taxon>
        <taxon>Paniceae</taxon>
        <taxon>Panicinae</taxon>
        <taxon>Panicum</taxon>
        <taxon>Panicum sect. Panicum</taxon>
    </lineage>
</organism>
<dbReference type="PANTHER" id="PTHR31210">
    <property type="entry name" value="OS06G0731900 PROTEIN"/>
    <property type="match status" value="1"/>
</dbReference>
<proteinExistence type="predicted"/>
<feature type="compositionally biased region" description="Basic and acidic residues" evidence="4">
    <location>
        <begin position="306"/>
        <end position="321"/>
    </location>
</feature>
<keyword evidence="1 2" id="KW-0103">Bromodomain</keyword>
<dbReference type="PANTHER" id="PTHR31210:SF47">
    <property type="entry name" value="OS07G0564800 PROTEIN"/>
    <property type="match status" value="1"/>
</dbReference>
<keyword evidence="5" id="KW-0472">Membrane</keyword>
<dbReference type="InterPro" id="IPR036427">
    <property type="entry name" value="Bromodomain-like_sf"/>
</dbReference>
<reference evidence="8" key="1">
    <citation type="journal article" date="2019" name="Nat. Commun.">
        <title>The genome of broomcorn millet.</title>
        <authorList>
            <person name="Zou C."/>
            <person name="Miki D."/>
            <person name="Li D."/>
            <person name="Tang Q."/>
            <person name="Xiao L."/>
            <person name="Rajput S."/>
            <person name="Deng P."/>
            <person name="Jia W."/>
            <person name="Huang R."/>
            <person name="Zhang M."/>
            <person name="Sun Y."/>
            <person name="Hu J."/>
            <person name="Fu X."/>
            <person name="Schnable P.S."/>
            <person name="Li F."/>
            <person name="Zhang H."/>
            <person name="Feng B."/>
            <person name="Zhu X."/>
            <person name="Liu R."/>
            <person name="Schnable J.C."/>
            <person name="Zhu J.-K."/>
            <person name="Zhang H."/>
        </authorList>
    </citation>
    <scope>NUCLEOTIDE SEQUENCE [LARGE SCALE GENOMIC DNA]</scope>
</reference>
<evidence type="ECO:0000256" key="2">
    <source>
        <dbReference type="PROSITE-ProRule" id="PRU00035"/>
    </source>
</evidence>
<dbReference type="InterPro" id="IPR007877">
    <property type="entry name" value="DUF707"/>
</dbReference>
<keyword evidence="5" id="KW-1133">Transmembrane helix</keyword>
<gene>
    <name evidence="7" type="ORF">C2845_PM03G09980</name>
</gene>
<dbReference type="PROSITE" id="PS50014">
    <property type="entry name" value="BROMODOMAIN_2"/>
    <property type="match status" value="1"/>
</dbReference>
<feature type="compositionally biased region" description="Basic and acidic residues" evidence="4">
    <location>
        <begin position="111"/>
        <end position="128"/>
    </location>
</feature>
<evidence type="ECO:0000313" key="8">
    <source>
        <dbReference type="Proteomes" id="UP000275267"/>
    </source>
</evidence>
<name>A0A3L6TDN1_PANMI</name>
<dbReference type="InterPro" id="IPR001487">
    <property type="entry name" value="Bromodomain"/>
</dbReference>
<dbReference type="SMART" id="SM00297">
    <property type="entry name" value="BROMO"/>
    <property type="match status" value="1"/>
</dbReference>
<accession>A0A3L6TDN1</accession>
<feature type="compositionally biased region" description="Polar residues" evidence="4">
    <location>
        <begin position="148"/>
        <end position="180"/>
    </location>
</feature>
<dbReference type="AlphaFoldDB" id="A0A3L6TDN1"/>
<evidence type="ECO:0000256" key="1">
    <source>
        <dbReference type="ARBA" id="ARBA00023117"/>
    </source>
</evidence>
<keyword evidence="8" id="KW-1185">Reference proteome</keyword>